<feature type="transmembrane region" description="Helical" evidence="1">
    <location>
        <begin position="237"/>
        <end position="258"/>
    </location>
</feature>
<feature type="domain" description="EamA" evidence="2">
    <location>
        <begin position="144"/>
        <end position="263"/>
    </location>
</feature>
<proteinExistence type="predicted"/>
<protein>
    <submittedName>
        <fullName evidence="3">Drug/metabolite transporter (DMT)-like permease</fullName>
    </submittedName>
</protein>
<dbReference type="Proteomes" id="UP000537126">
    <property type="component" value="Unassembled WGS sequence"/>
</dbReference>
<sequence>MKANFKDYLHLHFIVFVWGFTAVLGDLISIPAVELVFWRTLLAFGGMAAYMRWRRVPLRIERRALLPILLTGSLIAAHWILFFAAAKVANVSICLVGLASVTLWTSILEPLINRQRIKLLEVLLGGVMIFGLYRVFAAEFSYALGLVFAIISALLGALFSILNARLVKQYHYYSITLYEMLGAWVTCVLFLPFYKTFWTEELKLMPTLTDWVYLLILSGICTVYAFSASVKLMKKFTAFAVNLTVNLEPVYGILLAFWLLDEAKYLSADFFTGGSIILTAVLAYPVLNYWFYGRKKKAHIEPMRATHVD</sequence>
<comment type="caution">
    <text evidence="3">The sequence shown here is derived from an EMBL/GenBank/DDBJ whole genome shotgun (WGS) entry which is preliminary data.</text>
</comment>
<dbReference type="Pfam" id="PF00892">
    <property type="entry name" value="EamA"/>
    <property type="match status" value="2"/>
</dbReference>
<feature type="transmembrane region" description="Helical" evidence="1">
    <location>
        <begin position="12"/>
        <end position="30"/>
    </location>
</feature>
<evidence type="ECO:0000256" key="1">
    <source>
        <dbReference type="SAM" id="Phobius"/>
    </source>
</evidence>
<dbReference type="PANTHER" id="PTHR22911">
    <property type="entry name" value="ACYL-MALONYL CONDENSING ENZYME-RELATED"/>
    <property type="match status" value="1"/>
</dbReference>
<dbReference type="InterPro" id="IPR037185">
    <property type="entry name" value="EmrE-like"/>
</dbReference>
<feature type="transmembrane region" description="Helical" evidence="1">
    <location>
        <begin position="36"/>
        <end position="53"/>
    </location>
</feature>
<name>A0A846MRY9_9BACT</name>
<dbReference type="AlphaFoldDB" id="A0A846MRY9"/>
<dbReference type="GO" id="GO:0016020">
    <property type="term" value="C:membrane"/>
    <property type="evidence" value="ECO:0007669"/>
    <property type="project" value="InterPro"/>
</dbReference>
<evidence type="ECO:0000313" key="4">
    <source>
        <dbReference type="Proteomes" id="UP000537126"/>
    </source>
</evidence>
<feature type="transmembrane region" description="Helical" evidence="1">
    <location>
        <begin position="65"/>
        <end position="82"/>
    </location>
</feature>
<dbReference type="PANTHER" id="PTHR22911:SF79">
    <property type="entry name" value="MOBA-LIKE NTP TRANSFERASE DOMAIN-CONTAINING PROTEIN"/>
    <property type="match status" value="1"/>
</dbReference>
<accession>A0A846MRY9</accession>
<keyword evidence="1" id="KW-0472">Membrane</keyword>
<feature type="transmembrane region" description="Helical" evidence="1">
    <location>
        <begin position="170"/>
        <end position="191"/>
    </location>
</feature>
<organism evidence="3 4">
    <name type="scientific">Thermonema lapsum</name>
    <dbReference type="NCBI Taxonomy" id="28195"/>
    <lineage>
        <taxon>Bacteria</taxon>
        <taxon>Pseudomonadati</taxon>
        <taxon>Bacteroidota</taxon>
        <taxon>Cytophagia</taxon>
        <taxon>Cytophagales</taxon>
        <taxon>Thermonemataceae</taxon>
        <taxon>Thermonema</taxon>
    </lineage>
</organism>
<keyword evidence="1" id="KW-1133">Transmembrane helix</keyword>
<evidence type="ECO:0000259" key="2">
    <source>
        <dbReference type="Pfam" id="PF00892"/>
    </source>
</evidence>
<keyword evidence="1" id="KW-0812">Transmembrane</keyword>
<dbReference type="SUPFAM" id="SSF103481">
    <property type="entry name" value="Multidrug resistance efflux transporter EmrE"/>
    <property type="match status" value="1"/>
</dbReference>
<keyword evidence="4" id="KW-1185">Reference proteome</keyword>
<dbReference type="RefSeq" id="WP_166919960.1">
    <property type="nucleotide sequence ID" value="NZ_JAASRN010000002.1"/>
</dbReference>
<feature type="transmembrane region" description="Helical" evidence="1">
    <location>
        <begin position="88"/>
        <end position="107"/>
    </location>
</feature>
<feature type="domain" description="EamA" evidence="2">
    <location>
        <begin position="14"/>
        <end position="134"/>
    </location>
</feature>
<gene>
    <name evidence="3" type="ORF">FHS56_001877</name>
</gene>
<feature type="transmembrane region" description="Helical" evidence="1">
    <location>
        <begin position="142"/>
        <end position="163"/>
    </location>
</feature>
<feature type="transmembrane region" description="Helical" evidence="1">
    <location>
        <begin position="119"/>
        <end position="136"/>
    </location>
</feature>
<dbReference type="InterPro" id="IPR000620">
    <property type="entry name" value="EamA_dom"/>
</dbReference>
<feature type="transmembrane region" description="Helical" evidence="1">
    <location>
        <begin position="270"/>
        <end position="291"/>
    </location>
</feature>
<evidence type="ECO:0000313" key="3">
    <source>
        <dbReference type="EMBL" id="NIK74364.1"/>
    </source>
</evidence>
<dbReference type="EMBL" id="JAASRN010000002">
    <property type="protein sequence ID" value="NIK74364.1"/>
    <property type="molecule type" value="Genomic_DNA"/>
</dbReference>
<reference evidence="3 4" key="1">
    <citation type="submission" date="2020-03" db="EMBL/GenBank/DDBJ databases">
        <title>Genomic Encyclopedia of Type Strains, Phase IV (KMG-IV): sequencing the most valuable type-strain genomes for metagenomic binning, comparative biology and taxonomic classification.</title>
        <authorList>
            <person name="Goeker M."/>
        </authorList>
    </citation>
    <scope>NUCLEOTIDE SEQUENCE [LARGE SCALE GENOMIC DNA]</scope>
    <source>
        <strain evidence="3 4">DSM 5718</strain>
    </source>
</reference>
<feature type="transmembrane region" description="Helical" evidence="1">
    <location>
        <begin position="211"/>
        <end position="230"/>
    </location>
</feature>